<gene>
    <name evidence="2" type="ORF">TeGR_g8849</name>
</gene>
<feature type="region of interest" description="Disordered" evidence="1">
    <location>
        <begin position="55"/>
        <end position="76"/>
    </location>
</feature>
<comment type="caution">
    <text evidence="2">The sequence shown here is derived from an EMBL/GenBank/DDBJ whole genome shotgun (WGS) entry which is preliminary data.</text>
</comment>
<evidence type="ECO:0008006" key="4">
    <source>
        <dbReference type="Google" id="ProtNLM"/>
    </source>
</evidence>
<reference evidence="2 3" key="1">
    <citation type="journal article" date="2023" name="Commun. Biol.">
        <title>Genome analysis of Parmales, the sister group of diatoms, reveals the evolutionary specialization of diatoms from phago-mixotrophs to photoautotrophs.</title>
        <authorList>
            <person name="Ban H."/>
            <person name="Sato S."/>
            <person name="Yoshikawa S."/>
            <person name="Yamada K."/>
            <person name="Nakamura Y."/>
            <person name="Ichinomiya M."/>
            <person name="Sato N."/>
            <person name="Blanc-Mathieu R."/>
            <person name="Endo H."/>
            <person name="Kuwata A."/>
            <person name="Ogata H."/>
        </authorList>
    </citation>
    <scope>NUCLEOTIDE SEQUENCE [LARGE SCALE GENOMIC DNA]</scope>
</reference>
<protein>
    <recommendedName>
        <fullName evidence="4">SGNH domain-containing protein</fullName>
    </recommendedName>
</protein>
<sequence length="173" mass="19069">MAELVEVVEPDIVVVTAGAHIHTTPFMEEALAYFFDLAEEWKTSRPNMKVAWKSQQPAGCSEGNNPPFGSRSLAPLGKMQPDGTIAGLRGDNPQQYNHGEFWEWDADIISRMEAAGIDVLDMRMTYERLDAHPGSTTTPGYVAGRDCLHMCSPGPLEVVPVLLLQLLEAWANE</sequence>
<evidence type="ECO:0000313" key="2">
    <source>
        <dbReference type="EMBL" id="GMI23733.1"/>
    </source>
</evidence>
<accession>A0ABQ6MCC3</accession>
<evidence type="ECO:0000313" key="3">
    <source>
        <dbReference type="Proteomes" id="UP001165060"/>
    </source>
</evidence>
<dbReference type="Proteomes" id="UP001165060">
    <property type="component" value="Unassembled WGS sequence"/>
</dbReference>
<feature type="compositionally biased region" description="Polar residues" evidence="1">
    <location>
        <begin position="55"/>
        <end position="64"/>
    </location>
</feature>
<organism evidence="2 3">
    <name type="scientific">Tetraparma gracilis</name>
    <dbReference type="NCBI Taxonomy" id="2962635"/>
    <lineage>
        <taxon>Eukaryota</taxon>
        <taxon>Sar</taxon>
        <taxon>Stramenopiles</taxon>
        <taxon>Ochrophyta</taxon>
        <taxon>Bolidophyceae</taxon>
        <taxon>Parmales</taxon>
        <taxon>Triparmaceae</taxon>
        <taxon>Tetraparma</taxon>
    </lineage>
</organism>
<dbReference type="EMBL" id="BRYB01000136">
    <property type="protein sequence ID" value="GMI23733.1"/>
    <property type="molecule type" value="Genomic_DNA"/>
</dbReference>
<keyword evidence="3" id="KW-1185">Reference proteome</keyword>
<proteinExistence type="predicted"/>
<evidence type="ECO:0000256" key="1">
    <source>
        <dbReference type="SAM" id="MobiDB-lite"/>
    </source>
</evidence>
<name>A0ABQ6MCC3_9STRA</name>